<evidence type="ECO:0000256" key="2">
    <source>
        <dbReference type="ARBA" id="ARBA00009399"/>
    </source>
</evidence>
<sequence>MSNNSLPEAIQTRVRALFSTARFSQFAGVGLVGATVDNVALLLLVELTVLGPVAAKVLSWELAIVVIFAINERWTFADYGAMTPRALGRRFLRSNAVRFAGFLVTLTVLAGLVRGFGVWYLAANLVGIGIGFFVNYTCESLYTWKVHQDER</sequence>
<evidence type="ECO:0000256" key="1">
    <source>
        <dbReference type="ARBA" id="ARBA00004141"/>
    </source>
</evidence>
<keyword evidence="9" id="KW-1185">Reference proteome</keyword>
<feature type="transmembrane region" description="Helical" evidence="6">
    <location>
        <begin position="119"/>
        <end position="138"/>
    </location>
</feature>
<evidence type="ECO:0000256" key="3">
    <source>
        <dbReference type="ARBA" id="ARBA00022692"/>
    </source>
</evidence>
<dbReference type="InterPro" id="IPR007267">
    <property type="entry name" value="GtrA_DPMS_TM"/>
</dbReference>
<evidence type="ECO:0000256" key="6">
    <source>
        <dbReference type="SAM" id="Phobius"/>
    </source>
</evidence>
<dbReference type="EMBL" id="AOHX01000039">
    <property type="protein sequence ID" value="ELY44388.1"/>
    <property type="molecule type" value="Genomic_DNA"/>
</dbReference>
<evidence type="ECO:0000256" key="5">
    <source>
        <dbReference type="ARBA" id="ARBA00023136"/>
    </source>
</evidence>
<evidence type="ECO:0000259" key="7">
    <source>
        <dbReference type="Pfam" id="PF04138"/>
    </source>
</evidence>
<dbReference type="PANTHER" id="PTHR38459">
    <property type="entry name" value="PROPHAGE BACTOPRENOL-LINKED GLUCOSE TRANSLOCASE HOMOLOG"/>
    <property type="match status" value="1"/>
</dbReference>
<comment type="subcellular location">
    <subcellularLocation>
        <location evidence="1">Membrane</location>
        <topology evidence="1">Multi-pass membrane protein</topology>
    </subcellularLocation>
</comment>
<feature type="domain" description="GtrA/DPMS transmembrane" evidence="7">
    <location>
        <begin position="25"/>
        <end position="144"/>
    </location>
</feature>
<dbReference type="Pfam" id="PF04138">
    <property type="entry name" value="GtrA_DPMS_TM"/>
    <property type="match status" value="1"/>
</dbReference>
<evidence type="ECO:0000256" key="4">
    <source>
        <dbReference type="ARBA" id="ARBA00022989"/>
    </source>
</evidence>
<dbReference type="Proteomes" id="UP000011661">
    <property type="component" value="Unassembled WGS sequence"/>
</dbReference>
<dbReference type="STRING" id="1230460.C495_10814"/>
<dbReference type="InterPro" id="IPR051401">
    <property type="entry name" value="GtrA_CellWall_Glycosyl"/>
</dbReference>
<evidence type="ECO:0000313" key="9">
    <source>
        <dbReference type="Proteomes" id="UP000011661"/>
    </source>
</evidence>
<feature type="transmembrane region" description="Helical" evidence="6">
    <location>
        <begin position="96"/>
        <end position="113"/>
    </location>
</feature>
<keyword evidence="3 6" id="KW-0812">Transmembrane</keyword>
<organism evidence="8 9">
    <name type="scientific">Natronorubrum sulfidifaciens JCM 14089</name>
    <dbReference type="NCBI Taxonomy" id="1230460"/>
    <lineage>
        <taxon>Archaea</taxon>
        <taxon>Methanobacteriati</taxon>
        <taxon>Methanobacteriota</taxon>
        <taxon>Stenosarchaea group</taxon>
        <taxon>Halobacteria</taxon>
        <taxon>Halobacteriales</taxon>
        <taxon>Natrialbaceae</taxon>
        <taxon>Natronorubrum</taxon>
    </lineage>
</organism>
<accession>L9W7S7</accession>
<proteinExistence type="inferred from homology"/>
<comment type="caution">
    <text evidence="8">The sequence shown here is derived from an EMBL/GenBank/DDBJ whole genome shotgun (WGS) entry which is preliminary data.</text>
</comment>
<dbReference type="AlphaFoldDB" id="L9W7S7"/>
<feature type="transmembrane region" description="Helical" evidence="6">
    <location>
        <begin position="23"/>
        <end position="45"/>
    </location>
</feature>
<dbReference type="RefSeq" id="WP_008162764.1">
    <property type="nucleotide sequence ID" value="NZ_AOHX01000039.1"/>
</dbReference>
<gene>
    <name evidence="8" type="ORF">C495_10814</name>
</gene>
<dbReference type="GO" id="GO:0000271">
    <property type="term" value="P:polysaccharide biosynthetic process"/>
    <property type="evidence" value="ECO:0007669"/>
    <property type="project" value="InterPro"/>
</dbReference>
<keyword evidence="5 6" id="KW-0472">Membrane</keyword>
<name>L9W7S7_9EURY</name>
<dbReference type="PATRIC" id="fig|1230460.4.peg.2194"/>
<feature type="transmembrane region" description="Helical" evidence="6">
    <location>
        <begin position="57"/>
        <end position="76"/>
    </location>
</feature>
<reference evidence="8 9" key="1">
    <citation type="journal article" date="2014" name="PLoS Genet.">
        <title>Phylogenetically driven sequencing of extremely halophilic archaea reveals strategies for static and dynamic osmo-response.</title>
        <authorList>
            <person name="Becker E.A."/>
            <person name="Seitzer P.M."/>
            <person name="Tritt A."/>
            <person name="Larsen D."/>
            <person name="Krusor M."/>
            <person name="Yao A.I."/>
            <person name="Wu D."/>
            <person name="Madern D."/>
            <person name="Eisen J.A."/>
            <person name="Darling A.E."/>
            <person name="Facciotti M.T."/>
        </authorList>
    </citation>
    <scope>NUCLEOTIDE SEQUENCE [LARGE SCALE GENOMIC DNA]</scope>
    <source>
        <strain evidence="8 9">JCM 14089</strain>
    </source>
</reference>
<protein>
    <submittedName>
        <fullName evidence="8">GtrA family protein</fullName>
    </submittedName>
</protein>
<dbReference type="eggNOG" id="arCOG02228">
    <property type="taxonomic scope" value="Archaea"/>
</dbReference>
<dbReference type="OrthoDB" id="44002at2157"/>
<dbReference type="GO" id="GO:0005886">
    <property type="term" value="C:plasma membrane"/>
    <property type="evidence" value="ECO:0007669"/>
    <property type="project" value="TreeGrafter"/>
</dbReference>
<comment type="similarity">
    <text evidence="2">Belongs to the GtrA family.</text>
</comment>
<evidence type="ECO:0000313" key="8">
    <source>
        <dbReference type="EMBL" id="ELY44388.1"/>
    </source>
</evidence>
<keyword evidence="4 6" id="KW-1133">Transmembrane helix</keyword>
<dbReference type="PANTHER" id="PTHR38459:SF1">
    <property type="entry name" value="PROPHAGE BACTOPRENOL-LINKED GLUCOSE TRANSLOCASE HOMOLOG"/>
    <property type="match status" value="1"/>
</dbReference>